<keyword evidence="2" id="KW-1185">Reference proteome</keyword>
<reference evidence="1 2" key="1">
    <citation type="submission" date="2023-09" db="EMBL/GenBank/DDBJ databases">
        <authorList>
            <person name="Qi X."/>
        </authorList>
    </citation>
    <scope>NUCLEOTIDE SEQUENCE [LARGE SCALE GENOMIC DNA]</scope>
    <source>
        <strain evidence="1 2">S1-1</strain>
    </source>
</reference>
<sequence>MTQQAREVLIFRNQKLYIDESFGVPKHDRILLTGDSSFYNSACWRAYVGTWEINEDKLFLVSIKGKYKLLGNPPLFADWYSGTIKIPYVEPFCDCCTNYSLRGCSLVSIKEGKIVSIDSEDGILQKEYNNRPSFKWGKRYAEVYPTRFFADKKQKFTPISTMEMLLQLIKAYSGEGYFGKIPSAVVSIFTESLNNKMLSEDDFQGYIYNHESEIEDAYDHYVMPAPRHFDFESLPVGLSVHFRKYRKANLIEQKIETLRTPYFIRMFKKPIYEHHCSQDGFDGCKQAYSPLSCTWDELQDYKYDSAYTFGVRTLHNGDICQFWFNDDEYDLVIGRKEVPLFKHLEESSF</sequence>
<protein>
    <submittedName>
        <fullName evidence="1">Uncharacterized protein</fullName>
    </submittedName>
</protein>
<organism evidence="1 2">
    <name type="scientific">Thalassotalea fonticola</name>
    <dbReference type="NCBI Taxonomy" id="3065649"/>
    <lineage>
        <taxon>Bacteria</taxon>
        <taxon>Pseudomonadati</taxon>
        <taxon>Pseudomonadota</taxon>
        <taxon>Gammaproteobacteria</taxon>
        <taxon>Alteromonadales</taxon>
        <taxon>Colwelliaceae</taxon>
        <taxon>Thalassotalea</taxon>
    </lineage>
</organism>
<gene>
    <name evidence="1" type="ORF">RI844_20180</name>
</gene>
<dbReference type="Proteomes" id="UP001301442">
    <property type="component" value="Chromosome"/>
</dbReference>
<dbReference type="EMBL" id="CP136600">
    <property type="protein sequence ID" value="WOH37649.1"/>
    <property type="molecule type" value="Genomic_DNA"/>
</dbReference>
<dbReference type="RefSeq" id="WP_348396435.1">
    <property type="nucleotide sequence ID" value="NZ_CP136600.1"/>
</dbReference>
<proteinExistence type="predicted"/>
<evidence type="ECO:0000313" key="1">
    <source>
        <dbReference type="EMBL" id="WOH37649.1"/>
    </source>
</evidence>
<name>A0ABZ0GP13_9GAMM</name>
<accession>A0ABZ0GP13</accession>
<evidence type="ECO:0000313" key="2">
    <source>
        <dbReference type="Proteomes" id="UP001301442"/>
    </source>
</evidence>